<dbReference type="InterPro" id="IPR029057">
    <property type="entry name" value="PRTase-like"/>
</dbReference>
<comment type="similarity">
    <text evidence="1">Belongs to the ComF/GntX family.</text>
</comment>
<comment type="caution">
    <text evidence="2">The sequence shown here is derived from an EMBL/GenBank/DDBJ whole genome shotgun (WGS) entry which is preliminary data.</text>
</comment>
<evidence type="ECO:0000313" key="2">
    <source>
        <dbReference type="EMBL" id="MBD2593831.1"/>
    </source>
</evidence>
<dbReference type="CDD" id="cd06223">
    <property type="entry name" value="PRTases_typeI"/>
    <property type="match status" value="1"/>
</dbReference>
<evidence type="ECO:0000256" key="1">
    <source>
        <dbReference type="ARBA" id="ARBA00008007"/>
    </source>
</evidence>
<dbReference type="InterPro" id="IPR000836">
    <property type="entry name" value="PRTase_dom"/>
</dbReference>
<name>A0ABR8FSM5_9NOSO</name>
<keyword evidence="3" id="KW-1185">Reference proteome</keyword>
<sequence length="234" mass="25862">MPNWKNHVQDFLNLFLQSHCPLCQRSTSDTLCVYCARQLLNCGQKNPAASWQGAIPIFGWGVYGGSLKRAIAVMKYENQPNIARILGTWLGEAWLLNSPQRHTQLLVVPIPMHPQKQKQRGYNQAALIAESFCQTTKLKLNLNGLERVRETQAQFGLSVSEREKNLAEAFAVGKEFRRQCLSTPVLLIDDIYTTGATTKSAVQTLSQSGITVLGLAAVAIAIKDQHTSSSASHI</sequence>
<dbReference type="SUPFAM" id="SSF53271">
    <property type="entry name" value="PRTase-like"/>
    <property type="match status" value="1"/>
</dbReference>
<dbReference type="InterPro" id="IPR051910">
    <property type="entry name" value="ComF/GntX_DNA_util-trans"/>
</dbReference>
<dbReference type="Gene3D" id="3.40.50.2020">
    <property type="match status" value="1"/>
</dbReference>
<organism evidence="2 3">
    <name type="scientific">Nostoc spongiaeforme FACHB-130</name>
    <dbReference type="NCBI Taxonomy" id="1357510"/>
    <lineage>
        <taxon>Bacteria</taxon>
        <taxon>Bacillati</taxon>
        <taxon>Cyanobacteriota</taxon>
        <taxon>Cyanophyceae</taxon>
        <taxon>Nostocales</taxon>
        <taxon>Nostocaceae</taxon>
        <taxon>Nostoc</taxon>
    </lineage>
</organism>
<dbReference type="EMBL" id="JACJTB010000004">
    <property type="protein sequence ID" value="MBD2593831.1"/>
    <property type="molecule type" value="Genomic_DNA"/>
</dbReference>
<proteinExistence type="inferred from homology"/>
<accession>A0ABR8FSM5</accession>
<dbReference type="PANTHER" id="PTHR47505">
    <property type="entry name" value="DNA UTILIZATION PROTEIN YHGH"/>
    <property type="match status" value="1"/>
</dbReference>
<protein>
    <submittedName>
        <fullName evidence="2">ComF family protein</fullName>
    </submittedName>
</protein>
<evidence type="ECO:0000313" key="3">
    <source>
        <dbReference type="Proteomes" id="UP000603457"/>
    </source>
</evidence>
<dbReference type="RefSeq" id="WP_190966759.1">
    <property type="nucleotide sequence ID" value="NZ_JACJTB010000004.1"/>
</dbReference>
<gene>
    <name evidence="2" type="ORF">H6G74_05745</name>
</gene>
<dbReference type="PANTHER" id="PTHR47505:SF1">
    <property type="entry name" value="DNA UTILIZATION PROTEIN YHGH"/>
    <property type="match status" value="1"/>
</dbReference>
<reference evidence="2 3" key="1">
    <citation type="journal article" date="2020" name="ISME J.">
        <title>Comparative genomics reveals insights into cyanobacterial evolution and habitat adaptation.</title>
        <authorList>
            <person name="Chen M.Y."/>
            <person name="Teng W.K."/>
            <person name="Zhao L."/>
            <person name="Hu C.X."/>
            <person name="Zhou Y.K."/>
            <person name="Han B.P."/>
            <person name="Song L.R."/>
            <person name="Shu W.S."/>
        </authorList>
    </citation>
    <scope>NUCLEOTIDE SEQUENCE [LARGE SCALE GENOMIC DNA]</scope>
    <source>
        <strain evidence="2 3">FACHB-130</strain>
    </source>
</reference>
<dbReference type="Proteomes" id="UP000603457">
    <property type="component" value="Unassembled WGS sequence"/>
</dbReference>